<dbReference type="InterPro" id="IPR025558">
    <property type="entry name" value="DUF4283"/>
</dbReference>
<gene>
    <name evidence="2" type="ORF">G4B88_010744</name>
</gene>
<dbReference type="PANTHER" id="PTHR31286:SF153">
    <property type="entry name" value="DUF4283 DOMAIN PROTEIN"/>
    <property type="match status" value="1"/>
</dbReference>
<dbReference type="InterPro" id="IPR040256">
    <property type="entry name" value="At4g02000-like"/>
</dbReference>
<feature type="domain" description="DUF4283" evidence="1">
    <location>
        <begin position="194"/>
        <end position="270"/>
    </location>
</feature>
<dbReference type="EMBL" id="JAATIQ010000254">
    <property type="protein sequence ID" value="KAF4366669.1"/>
    <property type="molecule type" value="Genomic_DNA"/>
</dbReference>
<dbReference type="Pfam" id="PF14111">
    <property type="entry name" value="DUF4283"/>
    <property type="match status" value="1"/>
</dbReference>
<accession>A0A7J6F9V6</accession>
<keyword evidence="3" id="KW-1185">Reference proteome</keyword>
<comment type="caution">
    <text evidence="2">The sequence shown here is derived from an EMBL/GenBank/DDBJ whole genome shotgun (WGS) entry which is preliminary data.</text>
</comment>
<reference evidence="2 3" key="1">
    <citation type="journal article" date="2020" name="bioRxiv">
        <title>Sequence and annotation of 42 cannabis genomes reveals extensive copy number variation in cannabinoid synthesis and pathogen resistance genes.</title>
        <authorList>
            <person name="Mckernan K.J."/>
            <person name="Helbert Y."/>
            <person name="Kane L.T."/>
            <person name="Ebling H."/>
            <person name="Zhang L."/>
            <person name="Liu B."/>
            <person name="Eaton Z."/>
            <person name="Mclaughlin S."/>
            <person name="Kingan S."/>
            <person name="Baybayan P."/>
            <person name="Concepcion G."/>
            <person name="Jordan M."/>
            <person name="Riva A."/>
            <person name="Barbazuk W."/>
            <person name="Harkins T."/>
        </authorList>
    </citation>
    <scope>NUCLEOTIDE SEQUENCE [LARGE SCALE GENOMIC DNA]</scope>
    <source>
        <strain evidence="3">cv. Jamaican Lion 4</strain>
        <tissue evidence="2">Leaf</tissue>
    </source>
</reference>
<proteinExistence type="predicted"/>
<dbReference type="Proteomes" id="UP000583929">
    <property type="component" value="Unassembled WGS sequence"/>
</dbReference>
<dbReference type="PANTHER" id="PTHR31286">
    <property type="entry name" value="GLYCINE-RICH CELL WALL STRUCTURAL PROTEIN 1.8-LIKE"/>
    <property type="match status" value="1"/>
</dbReference>
<sequence length="469" mass="52191">MGKNSGFLFMVNPSSPSKHVSASVSAALSQVFTSPICVPKVLLLRFLITLSDWWSSSTAFSKSSTQSDTAALKYCAVSLASLRVTETPALAQRTGLSLAALENGAKVRMQRLRYLVTLQALRTYLSPRLLFAVAKMAVLYIMSKIMKTEYGLAIFNKYTEGMENTEGVVRLDEEEEEVLKLPVSRTEEIVIDTRWCLVGKLLTGRVSDFNVFQNMMAFLWQPGMGMYVKELNPNLFLFQFYHEIDIQRVIDGSPWTYDRKPLIFTRLKEGDNPRLVEINHMDMWVQLHNLQPGNMTLSRRHSTFGAQWLRSGAAVRGESSQASHGGSGERGVNLSPGIQEQLVGSAGNIMGYDINNNWPNERHQYGDKIMGVNEEDLTLNVNNNGNFFDSTITTITDSKRRRPDSNVGVSMGPQATVNAGLENFTVNSLFQAHNRCWDSDVVKDFFSPSDAAIILGIPIDQTGAADSCK</sequence>
<organism evidence="2 3">
    <name type="scientific">Cannabis sativa</name>
    <name type="common">Hemp</name>
    <name type="synonym">Marijuana</name>
    <dbReference type="NCBI Taxonomy" id="3483"/>
    <lineage>
        <taxon>Eukaryota</taxon>
        <taxon>Viridiplantae</taxon>
        <taxon>Streptophyta</taxon>
        <taxon>Embryophyta</taxon>
        <taxon>Tracheophyta</taxon>
        <taxon>Spermatophyta</taxon>
        <taxon>Magnoliopsida</taxon>
        <taxon>eudicotyledons</taxon>
        <taxon>Gunneridae</taxon>
        <taxon>Pentapetalae</taxon>
        <taxon>rosids</taxon>
        <taxon>fabids</taxon>
        <taxon>Rosales</taxon>
        <taxon>Cannabaceae</taxon>
        <taxon>Cannabis</taxon>
    </lineage>
</organism>
<evidence type="ECO:0000313" key="2">
    <source>
        <dbReference type="EMBL" id="KAF4366669.1"/>
    </source>
</evidence>
<dbReference type="AlphaFoldDB" id="A0A7J6F9V6"/>
<name>A0A7J6F9V6_CANSA</name>
<evidence type="ECO:0000313" key="3">
    <source>
        <dbReference type="Proteomes" id="UP000583929"/>
    </source>
</evidence>
<protein>
    <recommendedName>
        <fullName evidence="1">DUF4283 domain-containing protein</fullName>
    </recommendedName>
</protein>
<evidence type="ECO:0000259" key="1">
    <source>
        <dbReference type="Pfam" id="PF14111"/>
    </source>
</evidence>